<keyword evidence="2" id="KW-1185">Reference proteome</keyword>
<evidence type="ECO:0000313" key="1">
    <source>
        <dbReference type="EMBL" id="TDN43781.1"/>
    </source>
</evidence>
<evidence type="ECO:0000313" key="2">
    <source>
        <dbReference type="Proteomes" id="UP000295129"/>
    </source>
</evidence>
<proteinExistence type="predicted"/>
<gene>
    <name evidence="1" type="ORF">C7389_13826</name>
</gene>
<protein>
    <submittedName>
        <fullName evidence="1">Uncharacterized protein</fullName>
    </submittedName>
</protein>
<name>A0A4R6DGK2_9RHOO</name>
<dbReference type="EMBL" id="SNVV01000038">
    <property type="protein sequence ID" value="TDN43781.1"/>
    <property type="molecule type" value="Genomic_DNA"/>
</dbReference>
<organism evidence="1 2">
    <name type="scientific">Azoarcus indigens</name>
    <dbReference type="NCBI Taxonomy" id="29545"/>
    <lineage>
        <taxon>Bacteria</taxon>
        <taxon>Pseudomonadati</taxon>
        <taxon>Pseudomonadota</taxon>
        <taxon>Betaproteobacteria</taxon>
        <taxon>Rhodocyclales</taxon>
        <taxon>Zoogloeaceae</taxon>
        <taxon>Azoarcus</taxon>
    </lineage>
</organism>
<dbReference type="Proteomes" id="UP000295129">
    <property type="component" value="Unassembled WGS sequence"/>
</dbReference>
<sequence length="51" mass="5498">MGFGGRSGAMGLWIQSLGPFGGRNARLRNCLALLLHCTTNSSIKVFDAFVR</sequence>
<reference evidence="1 2" key="1">
    <citation type="submission" date="2019-03" db="EMBL/GenBank/DDBJ databases">
        <title>Genomic Encyclopedia of Type Strains, Phase IV (KMG-IV): sequencing the most valuable type-strain genomes for metagenomic binning, comparative biology and taxonomic classification.</title>
        <authorList>
            <person name="Goeker M."/>
        </authorList>
    </citation>
    <scope>NUCLEOTIDE SEQUENCE [LARGE SCALE GENOMIC DNA]</scope>
    <source>
        <strain evidence="1 2">DSM 12121</strain>
    </source>
</reference>
<comment type="caution">
    <text evidence="1">The sequence shown here is derived from an EMBL/GenBank/DDBJ whole genome shotgun (WGS) entry which is preliminary data.</text>
</comment>
<dbReference type="AlphaFoldDB" id="A0A4R6DGK2"/>
<accession>A0A4R6DGK2</accession>